<dbReference type="InterPro" id="IPR046959">
    <property type="entry name" value="PRK1-6/SRF4-like"/>
</dbReference>
<dbReference type="AlphaFoldDB" id="A0AAD3TI49"/>
<dbReference type="FunFam" id="3.80.10.10:FF:000062">
    <property type="entry name" value="protein STRUBBELIG-RECEPTOR FAMILY 3"/>
    <property type="match status" value="1"/>
</dbReference>
<dbReference type="InterPro" id="IPR000719">
    <property type="entry name" value="Prot_kinase_dom"/>
</dbReference>
<gene>
    <name evidence="13" type="ORF">Nepgr_032178</name>
</gene>
<evidence type="ECO:0000259" key="12">
    <source>
        <dbReference type="PROSITE" id="PS50011"/>
    </source>
</evidence>
<reference evidence="13" key="1">
    <citation type="submission" date="2023-05" db="EMBL/GenBank/DDBJ databases">
        <title>Nepenthes gracilis genome sequencing.</title>
        <authorList>
            <person name="Fukushima K."/>
        </authorList>
    </citation>
    <scope>NUCLEOTIDE SEQUENCE</scope>
    <source>
        <strain evidence="13">SING2019-196</strain>
    </source>
</reference>
<evidence type="ECO:0000256" key="9">
    <source>
        <dbReference type="SAM" id="MobiDB-lite"/>
    </source>
</evidence>
<dbReference type="EMBL" id="BSYO01000038">
    <property type="protein sequence ID" value="GMH30335.1"/>
    <property type="molecule type" value="Genomic_DNA"/>
</dbReference>
<feature type="chain" id="PRO_5042259753" description="Protein kinase domain-containing protein" evidence="11">
    <location>
        <begin position="26"/>
        <end position="736"/>
    </location>
</feature>
<evidence type="ECO:0000256" key="10">
    <source>
        <dbReference type="SAM" id="Phobius"/>
    </source>
</evidence>
<evidence type="ECO:0000256" key="3">
    <source>
        <dbReference type="ARBA" id="ARBA00022692"/>
    </source>
</evidence>
<feature type="region of interest" description="Disordered" evidence="9">
    <location>
        <begin position="249"/>
        <end position="292"/>
    </location>
</feature>
<dbReference type="FunFam" id="3.30.200.20:FF:000125">
    <property type="entry name" value="Protein STRUBBELIG-RECEPTOR FAMILY 8"/>
    <property type="match status" value="1"/>
</dbReference>
<keyword evidence="2" id="KW-0433">Leucine-rich repeat</keyword>
<feature type="compositionally biased region" description="Low complexity" evidence="9">
    <location>
        <begin position="257"/>
        <end position="267"/>
    </location>
</feature>
<dbReference type="PANTHER" id="PTHR48007">
    <property type="entry name" value="LEUCINE-RICH REPEAT RECEPTOR-LIKE PROTEIN KINASE PXC1"/>
    <property type="match status" value="1"/>
</dbReference>
<dbReference type="GO" id="GO:0016020">
    <property type="term" value="C:membrane"/>
    <property type="evidence" value="ECO:0007669"/>
    <property type="project" value="UniProtKB-SubCell"/>
</dbReference>
<keyword evidence="5" id="KW-0677">Repeat</keyword>
<keyword evidence="14" id="KW-1185">Reference proteome</keyword>
<dbReference type="Proteomes" id="UP001279734">
    <property type="component" value="Unassembled WGS sequence"/>
</dbReference>
<accession>A0AAD3TI49</accession>
<evidence type="ECO:0000256" key="11">
    <source>
        <dbReference type="SAM" id="SignalP"/>
    </source>
</evidence>
<keyword evidence="7 10" id="KW-0472">Membrane</keyword>
<evidence type="ECO:0000256" key="6">
    <source>
        <dbReference type="ARBA" id="ARBA00022989"/>
    </source>
</evidence>
<protein>
    <recommendedName>
        <fullName evidence="12">Protein kinase domain-containing protein</fullName>
    </recommendedName>
</protein>
<dbReference type="SUPFAM" id="SSF52058">
    <property type="entry name" value="L domain-like"/>
    <property type="match status" value="1"/>
</dbReference>
<feature type="domain" description="Protein kinase" evidence="12">
    <location>
        <begin position="456"/>
        <end position="732"/>
    </location>
</feature>
<keyword evidence="3 10" id="KW-0812">Transmembrane</keyword>
<dbReference type="Pfam" id="PF07714">
    <property type="entry name" value="PK_Tyr_Ser-Thr"/>
    <property type="match status" value="1"/>
</dbReference>
<dbReference type="FunFam" id="1.10.510.10:FF:000095">
    <property type="entry name" value="protein STRUBBELIG-RECEPTOR FAMILY 8"/>
    <property type="match status" value="1"/>
</dbReference>
<keyword evidence="6 10" id="KW-1133">Transmembrane helix</keyword>
<dbReference type="Gene3D" id="3.30.200.20">
    <property type="entry name" value="Phosphorylase Kinase, domain 1"/>
    <property type="match status" value="1"/>
</dbReference>
<dbReference type="SUPFAM" id="SSF56112">
    <property type="entry name" value="Protein kinase-like (PK-like)"/>
    <property type="match status" value="1"/>
</dbReference>
<dbReference type="Gene3D" id="1.10.510.10">
    <property type="entry name" value="Transferase(Phosphotransferase) domain 1"/>
    <property type="match status" value="1"/>
</dbReference>
<dbReference type="Pfam" id="PF13855">
    <property type="entry name" value="LRR_8"/>
    <property type="match status" value="1"/>
</dbReference>
<evidence type="ECO:0000256" key="1">
    <source>
        <dbReference type="ARBA" id="ARBA00004370"/>
    </source>
</evidence>
<dbReference type="PANTHER" id="PTHR48007:SF22">
    <property type="entry name" value="PROTEIN STRUBBELIG-RECEPTOR FAMILY 3-LIKE ISOFORM X1"/>
    <property type="match status" value="1"/>
</dbReference>
<dbReference type="GO" id="GO:0005524">
    <property type="term" value="F:ATP binding"/>
    <property type="evidence" value="ECO:0007669"/>
    <property type="project" value="InterPro"/>
</dbReference>
<dbReference type="PROSITE" id="PS50011">
    <property type="entry name" value="PROTEIN_KINASE_DOM"/>
    <property type="match status" value="1"/>
</dbReference>
<dbReference type="InterPro" id="IPR001245">
    <property type="entry name" value="Ser-Thr/Tyr_kinase_cat_dom"/>
</dbReference>
<organism evidence="13 14">
    <name type="scientific">Nepenthes gracilis</name>
    <name type="common">Slender pitcher plant</name>
    <dbReference type="NCBI Taxonomy" id="150966"/>
    <lineage>
        <taxon>Eukaryota</taxon>
        <taxon>Viridiplantae</taxon>
        <taxon>Streptophyta</taxon>
        <taxon>Embryophyta</taxon>
        <taxon>Tracheophyta</taxon>
        <taxon>Spermatophyta</taxon>
        <taxon>Magnoliopsida</taxon>
        <taxon>eudicotyledons</taxon>
        <taxon>Gunneridae</taxon>
        <taxon>Pentapetalae</taxon>
        <taxon>Caryophyllales</taxon>
        <taxon>Nepenthaceae</taxon>
        <taxon>Nepenthes</taxon>
    </lineage>
</organism>
<proteinExistence type="predicted"/>
<dbReference type="InterPro" id="IPR001611">
    <property type="entry name" value="Leu-rich_rpt"/>
</dbReference>
<feature type="signal peptide" evidence="11">
    <location>
        <begin position="1"/>
        <end position="25"/>
    </location>
</feature>
<comment type="subcellular location">
    <subcellularLocation>
        <location evidence="1">Membrane</location>
    </subcellularLocation>
</comment>
<comment type="caution">
    <text evidence="13">The sequence shown here is derived from an EMBL/GenBank/DDBJ whole genome shotgun (WGS) entry which is preliminary data.</text>
</comment>
<evidence type="ECO:0000256" key="8">
    <source>
        <dbReference type="ARBA" id="ARBA00023170"/>
    </source>
</evidence>
<keyword evidence="4 11" id="KW-0732">Signal</keyword>
<evidence type="ECO:0000256" key="4">
    <source>
        <dbReference type="ARBA" id="ARBA00022729"/>
    </source>
</evidence>
<evidence type="ECO:0000313" key="14">
    <source>
        <dbReference type="Proteomes" id="UP001279734"/>
    </source>
</evidence>
<dbReference type="InterPro" id="IPR011009">
    <property type="entry name" value="Kinase-like_dom_sf"/>
</dbReference>
<dbReference type="InterPro" id="IPR032675">
    <property type="entry name" value="LRR_dom_sf"/>
</dbReference>
<dbReference type="GO" id="GO:0004672">
    <property type="term" value="F:protein kinase activity"/>
    <property type="evidence" value="ECO:0007669"/>
    <property type="project" value="InterPro"/>
</dbReference>
<feature type="transmembrane region" description="Helical" evidence="10">
    <location>
        <begin position="305"/>
        <end position="326"/>
    </location>
</feature>
<sequence>MRNLDSDAFQRLVLGFLLIFPVSFSGGYTDPRDVFAINSLYAALGSPPLPRWAPIGGDPCMEAWQGVLCVNANITGISLNGANLGGELGTNLDSFASIISIDLTDNHIGGTIPSNLPLTIRTFFLSANQFIGSIPDSLSTLTQLTDLSLNNNNLTGEIPDAFQQLSGLINLDLSSNNFSGPLPSSMGNLSSLTTLHLQDNKLIGTLNVLQDLPLINLDIENNQFSGPIPAKLLSIPSFRSTGNPFNTSVLPSPPAPAIALPPNSSLPWEPSPPHGAPTHQEKVPSSSQNSNSVNSGNFLPIKRTIWSAIAVGLILVIIALGSCLCISRFCRKRHERGASGENGGKSEDSKSLPPVYKQTWKSSKQAAVKTLHGSNADQIKEIDVVGVHDVNRSKDHHAINMTGTNVSSDIFVEEVNIKPKMPTEISVVENSSLRLNSPSSAKSFTVALLQQYTDSFSQENFIGEGILGSVYRAGFPDGELVAVKKLNTAAARKLSDNEFVQLVSSISKLHHENIVKLIGYCAEYGQRLFVYEYCSMGTLYDALHFDDEIHKKLSWNARIKIALEAARALEYLHEVCKPPVVHKNFKSANILLDDKLSPRMSDCGFALLFSDGFSSQLAGQLSSSGYNAPELELGSYTQQSDIFSYGVVMLELLTGQKPYDRSRPRGQQSLVQWAIPRLHDIDALSKMVDPSLYGSYPSKSLSRFADTISLCVQCEPKFRPPMSEIVNLLRMVQRES</sequence>
<keyword evidence="8" id="KW-0675">Receptor</keyword>
<evidence type="ECO:0000256" key="5">
    <source>
        <dbReference type="ARBA" id="ARBA00022737"/>
    </source>
</evidence>
<evidence type="ECO:0000313" key="13">
    <source>
        <dbReference type="EMBL" id="GMH30335.1"/>
    </source>
</evidence>
<name>A0AAD3TI49_NEPGR</name>
<dbReference type="Gene3D" id="3.80.10.10">
    <property type="entry name" value="Ribonuclease Inhibitor"/>
    <property type="match status" value="1"/>
</dbReference>
<evidence type="ECO:0000256" key="7">
    <source>
        <dbReference type="ARBA" id="ARBA00023136"/>
    </source>
</evidence>
<evidence type="ECO:0000256" key="2">
    <source>
        <dbReference type="ARBA" id="ARBA00022614"/>
    </source>
</evidence>